<evidence type="ECO:0008006" key="3">
    <source>
        <dbReference type="Google" id="ProtNLM"/>
    </source>
</evidence>
<evidence type="ECO:0000313" key="2">
    <source>
        <dbReference type="Proteomes" id="UP000092952"/>
    </source>
</evidence>
<protein>
    <recommendedName>
        <fullName evidence="3">Nucleoside-diphosphate sugar epimerase</fullName>
    </recommendedName>
</protein>
<dbReference type="SUPFAM" id="SSF53448">
    <property type="entry name" value="Nucleotide-diphospho-sugar transferases"/>
    <property type="match status" value="1"/>
</dbReference>
<dbReference type="EMBL" id="CP014671">
    <property type="protein sequence ID" value="ANX04309.1"/>
    <property type="molecule type" value="Genomic_DNA"/>
</dbReference>
<evidence type="ECO:0000313" key="1">
    <source>
        <dbReference type="EMBL" id="ANX04309.1"/>
    </source>
</evidence>
<sequence>MSQAASRSTPPAQAPLLTPVVFEAVAGAAASPLPPVRIFLGTEPAQHRAERVFFHSLKKVRDPARRYEVYRMTRLPGFAQGRWRTGFTNFRFAIPDLAGRHGRAIYNDVDEIYLADPAPLFDLPMGEAGYLALTPADTAVMLLDCARMAEVWTLERAQRLGKKTLLELAAEKPGLWAPLPAQWHARDMEYQPGFTACLHYTALNQQPWHPAPEQYSYHPHPLGELWRDLERDADAAGYEIFCAAAPSPAFAGAAARLAAAPRWQLPADVAALAGRPGSVATVGPLDTSPLDGLDVTAFAIDALGDTKADLVAAAHLEQCPADDLPWLIDALFAAAGTAVYLAVAPVAAEQPADTEAWWRARLRTAARRHPGRIWRLDVLDAAGQRTHGWQAGEACRASPTIWRLHGKHAGDNAQIDAFADAVGWPSRLHRLRFSPLSRLPGWLKGASRLGLVGSEPPLGPWPDLVIAAGRRSASVARWIVRQSGGRTRTVLLGRPRAPLSAFDLVVTTPQYGLPVRSNVLHLPAPLALPATADDAMLESWRARWAVLPRPWIGLLVGGDRAPYYLDADAARRLAAAARALAAQHGGSVLATTGPRTTPAAAEALFAALGESAFRHRYVPGQADNPYPALLALADQFIVTGDSASMLGEAAGTGKPLAVFEPPRRRTAAKRLLHWLERHLGLIERGAGSRGTARQQNRLGRCYDGLLAAGIISRDRDLTALRQTLGLVTLPAGPTPPLLDPHLLARAQRAAADRVRELLTAEHPIS</sequence>
<dbReference type="KEGG" id="gbi:PG2T_09070"/>
<dbReference type="RefSeq" id="WP_068804387.1">
    <property type="nucleotide sequence ID" value="NZ_CP014671.1"/>
</dbReference>
<dbReference type="InterPro" id="IPR009367">
    <property type="entry name" value="Elm1-like"/>
</dbReference>
<organism evidence="1 2">
    <name type="scientific">Immundisolibacter cernigliae</name>
    <dbReference type="NCBI Taxonomy" id="1810504"/>
    <lineage>
        <taxon>Bacteria</taxon>
        <taxon>Pseudomonadati</taxon>
        <taxon>Pseudomonadota</taxon>
        <taxon>Gammaproteobacteria</taxon>
        <taxon>Immundisolibacterales</taxon>
        <taxon>Immundisolibacteraceae</taxon>
        <taxon>Immundisolibacter</taxon>
    </lineage>
</organism>
<dbReference type="AlphaFoldDB" id="A0A1B1YUA3"/>
<dbReference type="Gene3D" id="3.90.550.10">
    <property type="entry name" value="Spore Coat Polysaccharide Biosynthesis Protein SpsA, Chain A"/>
    <property type="match status" value="1"/>
</dbReference>
<dbReference type="Proteomes" id="UP000092952">
    <property type="component" value="Chromosome"/>
</dbReference>
<dbReference type="OrthoDB" id="583646at2"/>
<dbReference type="STRING" id="1810504.PG2T_09070"/>
<dbReference type="Pfam" id="PF06258">
    <property type="entry name" value="Mito_fiss_Elm1"/>
    <property type="match status" value="1"/>
</dbReference>
<accession>A0A1B1YUA3</accession>
<dbReference type="PANTHER" id="PTHR33986">
    <property type="entry name" value="OS02G0535700 PROTEIN"/>
    <property type="match status" value="1"/>
</dbReference>
<keyword evidence="2" id="KW-1185">Reference proteome</keyword>
<name>A0A1B1YUA3_9GAMM</name>
<gene>
    <name evidence="1" type="ORF">PG2T_09070</name>
</gene>
<dbReference type="InParanoid" id="A0A1B1YUA3"/>
<dbReference type="InterPro" id="IPR029044">
    <property type="entry name" value="Nucleotide-diphossugar_trans"/>
</dbReference>
<proteinExistence type="predicted"/>
<dbReference type="PANTHER" id="PTHR33986:SF15">
    <property type="entry name" value="MITOCHONDRIAL FISSION PROTEIN ELM1"/>
    <property type="match status" value="1"/>
</dbReference>
<reference evidence="2" key="1">
    <citation type="submission" date="2016-03" db="EMBL/GenBank/DDBJ databases">
        <title>Complete genome sequence of Solimmundus cernigliae, representing a novel lineage of polycyclic aromatic hydrocarbon degraders within the Gammaproteobacteria.</title>
        <authorList>
            <person name="Singleton D.R."/>
            <person name="Dickey A.N."/>
            <person name="Scholl E.H."/>
            <person name="Wright F.A."/>
            <person name="Aitken M.D."/>
        </authorList>
    </citation>
    <scope>NUCLEOTIDE SEQUENCE [LARGE SCALE GENOMIC DNA]</scope>
    <source>
        <strain evidence="2">TR3.2</strain>
    </source>
</reference>